<keyword evidence="1 4" id="KW-0349">Heme</keyword>
<dbReference type="PANTHER" id="PTHR40394">
    <property type="entry name" value="LIPOPROTEIN-RELATED"/>
    <property type="match status" value="1"/>
</dbReference>
<dbReference type="Proteomes" id="UP000781958">
    <property type="component" value="Unassembled WGS sequence"/>
</dbReference>
<keyword evidence="8" id="KW-1185">Reference proteome</keyword>
<dbReference type="PROSITE" id="PS51257">
    <property type="entry name" value="PROKAR_LIPOPROTEIN"/>
    <property type="match status" value="1"/>
</dbReference>
<organism evidence="7 8">
    <name type="scientific">Azospirillum rugosum</name>
    <dbReference type="NCBI Taxonomy" id="416170"/>
    <lineage>
        <taxon>Bacteria</taxon>
        <taxon>Pseudomonadati</taxon>
        <taxon>Pseudomonadota</taxon>
        <taxon>Alphaproteobacteria</taxon>
        <taxon>Rhodospirillales</taxon>
        <taxon>Azospirillaceae</taxon>
        <taxon>Azospirillum</taxon>
    </lineage>
</organism>
<dbReference type="PROSITE" id="PS51007">
    <property type="entry name" value="CYTC"/>
    <property type="match status" value="1"/>
</dbReference>
<keyword evidence="5" id="KW-0732">Signal</keyword>
<evidence type="ECO:0000256" key="4">
    <source>
        <dbReference type="PROSITE-ProRule" id="PRU00433"/>
    </source>
</evidence>
<evidence type="ECO:0000259" key="6">
    <source>
        <dbReference type="PROSITE" id="PS51007"/>
    </source>
</evidence>
<dbReference type="EMBL" id="JAGINP010000007">
    <property type="protein sequence ID" value="MBP2292627.1"/>
    <property type="molecule type" value="Genomic_DNA"/>
</dbReference>
<protein>
    <submittedName>
        <fullName evidence="7">Mono/diheme cytochrome c family protein</fullName>
    </submittedName>
</protein>
<feature type="signal peptide" evidence="5">
    <location>
        <begin position="1"/>
        <end position="23"/>
    </location>
</feature>
<gene>
    <name evidence="7" type="ORF">J2851_002405</name>
</gene>
<accession>A0ABS4SL02</accession>
<dbReference type="SUPFAM" id="SSF46626">
    <property type="entry name" value="Cytochrome c"/>
    <property type="match status" value="1"/>
</dbReference>
<proteinExistence type="predicted"/>
<keyword evidence="2 4" id="KW-0479">Metal-binding</keyword>
<dbReference type="InterPro" id="IPR036909">
    <property type="entry name" value="Cyt_c-like_dom_sf"/>
</dbReference>
<comment type="caution">
    <text evidence="7">The sequence shown here is derived from an EMBL/GenBank/DDBJ whole genome shotgun (WGS) entry which is preliminary data.</text>
</comment>
<evidence type="ECO:0000256" key="1">
    <source>
        <dbReference type="ARBA" id="ARBA00022617"/>
    </source>
</evidence>
<feature type="domain" description="Cytochrome c" evidence="6">
    <location>
        <begin position="67"/>
        <end position="152"/>
    </location>
</feature>
<dbReference type="Pfam" id="PF13442">
    <property type="entry name" value="Cytochrome_CBB3"/>
    <property type="match status" value="1"/>
</dbReference>
<evidence type="ECO:0000256" key="3">
    <source>
        <dbReference type="ARBA" id="ARBA00023004"/>
    </source>
</evidence>
<evidence type="ECO:0000256" key="5">
    <source>
        <dbReference type="SAM" id="SignalP"/>
    </source>
</evidence>
<evidence type="ECO:0000313" key="8">
    <source>
        <dbReference type="Proteomes" id="UP000781958"/>
    </source>
</evidence>
<dbReference type="RefSeq" id="WP_209766490.1">
    <property type="nucleotide sequence ID" value="NZ_JAGINP010000007.1"/>
</dbReference>
<dbReference type="PANTHER" id="PTHR40394:SF2">
    <property type="entry name" value="QUINOL:CYTOCHROME C OXIDOREDUCTASE MEMBRANE PROTEIN"/>
    <property type="match status" value="1"/>
</dbReference>
<evidence type="ECO:0000313" key="7">
    <source>
        <dbReference type="EMBL" id="MBP2292627.1"/>
    </source>
</evidence>
<dbReference type="Gene3D" id="1.10.760.10">
    <property type="entry name" value="Cytochrome c-like domain"/>
    <property type="match status" value="1"/>
</dbReference>
<name>A0ABS4SL02_9PROT</name>
<keyword evidence="3 4" id="KW-0408">Iron</keyword>
<dbReference type="InterPro" id="IPR009056">
    <property type="entry name" value="Cyt_c-like_dom"/>
</dbReference>
<sequence>MTARILAVAALALLALGACDNMASQPRDKTWRPANALPDRKVWPPVPPAEAIAREDVARPAPPLTPALLARGQERFAIYCTPCHGYLGEGDGMIVQRGFPAPPSFHIDRLRQAPTQHFYDVVTRGYGAMYSYADRVASDDRWAIAAYIRALQDSQRVAAASLPDEVRRGLK</sequence>
<feature type="chain" id="PRO_5046703546" evidence="5">
    <location>
        <begin position="24"/>
        <end position="171"/>
    </location>
</feature>
<reference evidence="7 8" key="1">
    <citation type="submission" date="2021-03" db="EMBL/GenBank/DDBJ databases">
        <title>Genomic Encyclopedia of Type Strains, Phase III (KMG-III): the genomes of soil and plant-associated and newly described type strains.</title>
        <authorList>
            <person name="Whitman W."/>
        </authorList>
    </citation>
    <scope>NUCLEOTIDE SEQUENCE [LARGE SCALE GENOMIC DNA]</scope>
    <source>
        <strain evidence="7 8">IMMIB AFH-6</strain>
    </source>
</reference>
<evidence type="ECO:0000256" key="2">
    <source>
        <dbReference type="ARBA" id="ARBA00022723"/>
    </source>
</evidence>